<evidence type="ECO:0000259" key="7">
    <source>
        <dbReference type="PROSITE" id="PS51192"/>
    </source>
</evidence>
<keyword evidence="2" id="KW-0547">Nucleotide-binding</keyword>
<dbReference type="PANTHER" id="PTHR47958">
    <property type="entry name" value="ATP-DEPENDENT RNA HELICASE DBP3"/>
    <property type="match status" value="1"/>
</dbReference>
<organism evidence="10 11">
    <name type="scientific">Wickerhamomyces mucosus</name>
    <dbReference type="NCBI Taxonomy" id="1378264"/>
    <lineage>
        <taxon>Eukaryota</taxon>
        <taxon>Fungi</taxon>
        <taxon>Dikarya</taxon>
        <taxon>Ascomycota</taxon>
        <taxon>Saccharomycotina</taxon>
        <taxon>Saccharomycetes</taxon>
        <taxon>Phaffomycetales</taxon>
        <taxon>Wickerhamomycetaceae</taxon>
        <taxon>Wickerhamomyces</taxon>
    </lineage>
</organism>
<dbReference type="SMART" id="SM00490">
    <property type="entry name" value="HELICc"/>
    <property type="match status" value="1"/>
</dbReference>
<sequence length="575" mass="66570">MSRNIPSMQELIAKRKNEGILSSTPKFLSKKERKQLESLKNDINSDEKNIIKKRPIIPLKEEDKDHRSRRYDLKKTIDDNYAKVLSRNQKSSKRFKFEWKDDEDTLKYDDLDQLPILDLPIVNPRDELTINNDKHWSEKSLVQMKSRDWRILKEDFEIIIKGSRDQSIQPLRYWEESGIPKMLLEGINKLGYINPTPVQRVSVPFGLKNHNLIGIAETGSGKTLAFSIPMLSKLLKLTRINEYNRNEGPYSLILVPTRELAQQIESELHKLLDAMNVNIDVISIVGGKLIEKNILDLSNKNIEIIIATPGRLIDCLERHYLVLNQLKFLILDESDKMIEMNFKDQILKIKDFIKVNSKIQNFFFTATMNLEVEKILKTFVNLDNLITLQIGDLISKDLNVNDRIQQNFEFFQSSSDLESKKLKKLMNILRQSTPPVIIFVNYKETGEFLLKSLGNSNFKCTLIHGSKSQEQRELALEQFKSGKFDILIGTNVASRGIDINNISLVINYQMSKKIDDYVHRIGRTGRAGNYGTAVTFLNDENDEDIYKDLKKLLVKSKNKIPNEFRNIGNEIRNLI</sequence>
<name>A0A9P8PMB3_9ASCO</name>
<evidence type="ECO:0000256" key="3">
    <source>
        <dbReference type="ARBA" id="ARBA00022801"/>
    </source>
</evidence>
<keyword evidence="5" id="KW-0067">ATP-binding</keyword>
<dbReference type="GO" id="GO:0016787">
    <property type="term" value="F:hydrolase activity"/>
    <property type="evidence" value="ECO:0007669"/>
    <property type="project" value="UniProtKB-KW"/>
</dbReference>
<gene>
    <name evidence="10" type="ORF">WICMUC_003335</name>
</gene>
<dbReference type="Pfam" id="PF00271">
    <property type="entry name" value="Helicase_C"/>
    <property type="match status" value="1"/>
</dbReference>
<dbReference type="EMBL" id="JAEUBF010000853">
    <property type="protein sequence ID" value="KAH3674497.1"/>
    <property type="molecule type" value="Genomic_DNA"/>
</dbReference>
<evidence type="ECO:0000256" key="5">
    <source>
        <dbReference type="ARBA" id="ARBA00022840"/>
    </source>
</evidence>
<dbReference type="AlphaFoldDB" id="A0A9P8PMB3"/>
<protein>
    <recommendedName>
        <fullName evidence="1">RNA helicase</fullName>
        <ecNumber evidence="1">3.6.4.13</ecNumber>
    </recommendedName>
</protein>
<feature type="domain" description="DEAD-box RNA helicase Q" evidence="9">
    <location>
        <begin position="172"/>
        <end position="200"/>
    </location>
</feature>
<dbReference type="InterPro" id="IPR001650">
    <property type="entry name" value="Helicase_C-like"/>
</dbReference>
<comment type="caution">
    <text evidence="10">The sequence shown here is derived from an EMBL/GenBank/DDBJ whole genome shotgun (WGS) entry which is preliminary data.</text>
</comment>
<dbReference type="CDD" id="cd18787">
    <property type="entry name" value="SF2_C_DEAD"/>
    <property type="match status" value="1"/>
</dbReference>
<evidence type="ECO:0000313" key="10">
    <source>
        <dbReference type="EMBL" id="KAH3674497.1"/>
    </source>
</evidence>
<dbReference type="EC" id="3.6.4.13" evidence="1"/>
<evidence type="ECO:0000256" key="6">
    <source>
        <dbReference type="PROSITE-ProRule" id="PRU00552"/>
    </source>
</evidence>
<keyword evidence="3" id="KW-0378">Hydrolase</keyword>
<dbReference type="GO" id="GO:0003724">
    <property type="term" value="F:RNA helicase activity"/>
    <property type="evidence" value="ECO:0007669"/>
    <property type="project" value="UniProtKB-EC"/>
</dbReference>
<dbReference type="PROSITE" id="PS51195">
    <property type="entry name" value="Q_MOTIF"/>
    <property type="match status" value="1"/>
</dbReference>
<dbReference type="SMART" id="SM00487">
    <property type="entry name" value="DEXDc"/>
    <property type="match status" value="1"/>
</dbReference>
<feature type="domain" description="Helicase ATP-binding" evidence="7">
    <location>
        <begin position="203"/>
        <end position="386"/>
    </location>
</feature>
<dbReference type="OrthoDB" id="196131at2759"/>
<evidence type="ECO:0000259" key="8">
    <source>
        <dbReference type="PROSITE" id="PS51194"/>
    </source>
</evidence>
<reference evidence="10" key="2">
    <citation type="submission" date="2021-01" db="EMBL/GenBank/DDBJ databases">
        <authorList>
            <person name="Schikora-Tamarit M.A."/>
        </authorList>
    </citation>
    <scope>NUCLEOTIDE SEQUENCE</scope>
    <source>
        <strain evidence="10">CBS6341</strain>
    </source>
</reference>
<evidence type="ECO:0000259" key="9">
    <source>
        <dbReference type="PROSITE" id="PS51195"/>
    </source>
</evidence>
<dbReference type="Gene3D" id="3.40.50.300">
    <property type="entry name" value="P-loop containing nucleotide triphosphate hydrolases"/>
    <property type="match status" value="2"/>
</dbReference>
<reference evidence="10" key="1">
    <citation type="journal article" date="2021" name="Open Biol.">
        <title>Shared evolutionary footprints suggest mitochondrial oxidative damage underlies multiple complex I losses in fungi.</title>
        <authorList>
            <person name="Schikora-Tamarit M.A."/>
            <person name="Marcet-Houben M."/>
            <person name="Nosek J."/>
            <person name="Gabaldon T."/>
        </authorList>
    </citation>
    <scope>NUCLEOTIDE SEQUENCE</scope>
    <source>
        <strain evidence="10">CBS6341</strain>
    </source>
</reference>
<feature type="domain" description="Helicase C-terminal" evidence="8">
    <location>
        <begin position="421"/>
        <end position="568"/>
    </location>
</feature>
<evidence type="ECO:0000313" key="11">
    <source>
        <dbReference type="Proteomes" id="UP000769528"/>
    </source>
</evidence>
<dbReference type="InterPro" id="IPR027417">
    <property type="entry name" value="P-loop_NTPase"/>
</dbReference>
<dbReference type="InterPro" id="IPR014001">
    <property type="entry name" value="Helicase_ATP-bd"/>
</dbReference>
<dbReference type="SUPFAM" id="SSF52540">
    <property type="entry name" value="P-loop containing nucleoside triphosphate hydrolases"/>
    <property type="match status" value="1"/>
</dbReference>
<keyword evidence="4" id="KW-0347">Helicase</keyword>
<evidence type="ECO:0000256" key="2">
    <source>
        <dbReference type="ARBA" id="ARBA00022741"/>
    </source>
</evidence>
<dbReference type="Pfam" id="PF00270">
    <property type="entry name" value="DEAD"/>
    <property type="match status" value="1"/>
</dbReference>
<feature type="short sequence motif" description="Q motif" evidence="6">
    <location>
        <begin position="172"/>
        <end position="200"/>
    </location>
</feature>
<dbReference type="GO" id="GO:0003676">
    <property type="term" value="F:nucleic acid binding"/>
    <property type="evidence" value="ECO:0007669"/>
    <property type="project" value="InterPro"/>
</dbReference>
<dbReference type="InterPro" id="IPR014014">
    <property type="entry name" value="RNA_helicase_DEAD_Q_motif"/>
</dbReference>
<dbReference type="PROSITE" id="PS51194">
    <property type="entry name" value="HELICASE_CTER"/>
    <property type="match status" value="1"/>
</dbReference>
<keyword evidence="11" id="KW-1185">Reference proteome</keyword>
<dbReference type="GO" id="GO:0005524">
    <property type="term" value="F:ATP binding"/>
    <property type="evidence" value="ECO:0007669"/>
    <property type="project" value="UniProtKB-KW"/>
</dbReference>
<accession>A0A9P8PMB3</accession>
<proteinExistence type="predicted"/>
<evidence type="ECO:0000256" key="4">
    <source>
        <dbReference type="ARBA" id="ARBA00022806"/>
    </source>
</evidence>
<dbReference type="PROSITE" id="PS51192">
    <property type="entry name" value="HELICASE_ATP_BIND_1"/>
    <property type="match status" value="1"/>
</dbReference>
<evidence type="ECO:0000256" key="1">
    <source>
        <dbReference type="ARBA" id="ARBA00012552"/>
    </source>
</evidence>
<dbReference type="InterPro" id="IPR011545">
    <property type="entry name" value="DEAD/DEAH_box_helicase_dom"/>
</dbReference>
<dbReference type="Proteomes" id="UP000769528">
    <property type="component" value="Unassembled WGS sequence"/>
</dbReference>